<dbReference type="GO" id="GO:0030288">
    <property type="term" value="C:outer membrane-bounded periplasmic space"/>
    <property type="evidence" value="ECO:0007669"/>
    <property type="project" value="TreeGrafter"/>
</dbReference>
<dbReference type="InterPro" id="IPR036034">
    <property type="entry name" value="PDZ_sf"/>
</dbReference>
<dbReference type="GO" id="GO:0004252">
    <property type="term" value="F:serine-type endopeptidase activity"/>
    <property type="evidence" value="ECO:0007669"/>
    <property type="project" value="UniProtKB-EC"/>
</dbReference>
<keyword evidence="6" id="KW-0472">Membrane</keyword>
<dbReference type="Proteomes" id="UP000036367">
    <property type="component" value="Unassembled WGS sequence"/>
</dbReference>
<dbReference type="PANTHER" id="PTHR32060:SF30">
    <property type="entry name" value="CARBOXY-TERMINAL PROCESSING PROTEASE CTPA"/>
    <property type="match status" value="1"/>
</dbReference>
<dbReference type="NCBIfam" id="TIGR00225">
    <property type="entry name" value="prc"/>
    <property type="match status" value="1"/>
</dbReference>
<dbReference type="SMART" id="SM00228">
    <property type="entry name" value="PDZ"/>
    <property type="match status" value="1"/>
</dbReference>
<dbReference type="Pfam" id="PF17820">
    <property type="entry name" value="PDZ_6"/>
    <property type="match status" value="1"/>
</dbReference>
<evidence type="ECO:0000256" key="2">
    <source>
        <dbReference type="ARBA" id="ARBA00022670"/>
    </source>
</evidence>
<keyword evidence="6" id="KW-0812">Transmembrane</keyword>
<evidence type="ECO:0000256" key="6">
    <source>
        <dbReference type="SAM" id="Phobius"/>
    </source>
</evidence>
<dbReference type="InterPro" id="IPR041489">
    <property type="entry name" value="PDZ_6"/>
</dbReference>
<evidence type="ECO:0000313" key="9">
    <source>
        <dbReference type="Proteomes" id="UP000036367"/>
    </source>
</evidence>
<dbReference type="EC" id="3.4.21.102" evidence="8"/>
<dbReference type="Pfam" id="PF03572">
    <property type="entry name" value="Peptidase_S41"/>
    <property type="match status" value="1"/>
</dbReference>
<dbReference type="PANTHER" id="PTHR32060">
    <property type="entry name" value="TAIL-SPECIFIC PROTEASE"/>
    <property type="match status" value="1"/>
</dbReference>
<organism evidence="8 9">
    <name type="scientific">Rhodopirellula islandica</name>
    <dbReference type="NCBI Taxonomy" id="595434"/>
    <lineage>
        <taxon>Bacteria</taxon>
        <taxon>Pseudomonadati</taxon>
        <taxon>Planctomycetota</taxon>
        <taxon>Planctomycetia</taxon>
        <taxon>Pirellulales</taxon>
        <taxon>Pirellulaceae</taxon>
        <taxon>Rhodopirellula</taxon>
    </lineage>
</organism>
<dbReference type="Gene3D" id="2.30.42.10">
    <property type="match status" value="1"/>
</dbReference>
<keyword evidence="4 5" id="KW-0720">Serine protease</keyword>
<feature type="transmembrane region" description="Helical" evidence="6">
    <location>
        <begin position="41"/>
        <end position="60"/>
    </location>
</feature>
<dbReference type="GO" id="GO:0007165">
    <property type="term" value="P:signal transduction"/>
    <property type="evidence" value="ECO:0007669"/>
    <property type="project" value="TreeGrafter"/>
</dbReference>
<dbReference type="STRING" id="595434.RISK_004922"/>
<dbReference type="RefSeq" id="WP_047816073.1">
    <property type="nucleotide sequence ID" value="NZ_LECT01000042.1"/>
</dbReference>
<dbReference type="CDD" id="cd06782">
    <property type="entry name" value="cpPDZ_CPP-like"/>
    <property type="match status" value="1"/>
</dbReference>
<comment type="caution">
    <text evidence="8">The sequence shown here is derived from an EMBL/GenBank/DDBJ whole genome shotgun (WGS) entry which is preliminary data.</text>
</comment>
<dbReference type="PATRIC" id="fig|595434.4.peg.4670"/>
<dbReference type="InterPro" id="IPR004447">
    <property type="entry name" value="Peptidase_S41A"/>
</dbReference>
<evidence type="ECO:0000256" key="3">
    <source>
        <dbReference type="ARBA" id="ARBA00022801"/>
    </source>
</evidence>
<evidence type="ECO:0000259" key="7">
    <source>
        <dbReference type="PROSITE" id="PS50106"/>
    </source>
</evidence>
<dbReference type="InterPro" id="IPR005151">
    <property type="entry name" value="Tail-specific_protease"/>
</dbReference>
<dbReference type="Gene3D" id="3.30.750.44">
    <property type="match status" value="1"/>
</dbReference>
<reference evidence="8" key="1">
    <citation type="submission" date="2015-05" db="EMBL/GenBank/DDBJ databases">
        <title>Permanent draft genome of Rhodopirellula islandicus K833.</title>
        <authorList>
            <person name="Kizina J."/>
            <person name="Richter M."/>
            <person name="Glockner F.O."/>
            <person name="Harder J."/>
        </authorList>
    </citation>
    <scope>NUCLEOTIDE SEQUENCE [LARGE SCALE GENOMIC DNA]</scope>
    <source>
        <strain evidence="8">K833</strain>
    </source>
</reference>
<keyword evidence="6" id="KW-1133">Transmembrane helix</keyword>
<keyword evidence="2 5" id="KW-0645">Protease</keyword>
<dbReference type="SUPFAM" id="SSF52096">
    <property type="entry name" value="ClpP/crotonase"/>
    <property type="match status" value="1"/>
</dbReference>
<keyword evidence="3 5" id="KW-0378">Hydrolase</keyword>
<protein>
    <submittedName>
        <fullName evidence="8">Carboxyl-terminal protease</fullName>
        <ecNumber evidence="8">3.4.21.102</ecNumber>
    </submittedName>
</protein>
<dbReference type="AlphaFoldDB" id="A0A0J1B8B1"/>
<dbReference type="GO" id="GO:0006508">
    <property type="term" value="P:proteolysis"/>
    <property type="evidence" value="ECO:0007669"/>
    <property type="project" value="UniProtKB-KW"/>
</dbReference>
<gene>
    <name evidence="8" type="ORF">RISK_004922</name>
</gene>
<name>A0A0J1B8B1_RHOIS</name>
<dbReference type="OrthoDB" id="9812068at2"/>
<proteinExistence type="inferred from homology"/>
<feature type="domain" description="PDZ" evidence="7">
    <location>
        <begin position="288"/>
        <end position="347"/>
    </location>
</feature>
<accession>A0A0J1B8B1</accession>
<dbReference type="SMART" id="SM00245">
    <property type="entry name" value="TSPc"/>
    <property type="match status" value="1"/>
</dbReference>
<dbReference type="SUPFAM" id="SSF50156">
    <property type="entry name" value="PDZ domain-like"/>
    <property type="match status" value="1"/>
</dbReference>
<evidence type="ECO:0000256" key="4">
    <source>
        <dbReference type="ARBA" id="ARBA00022825"/>
    </source>
</evidence>
<dbReference type="EMBL" id="LECT01000042">
    <property type="protein sequence ID" value="KLU02952.1"/>
    <property type="molecule type" value="Genomic_DNA"/>
</dbReference>
<dbReference type="PROSITE" id="PS50106">
    <property type="entry name" value="PDZ"/>
    <property type="match status" value="1"/>
</dbReference>
<comment type="similarity">
    <text evidence="1 5">Belongs to the peptidase S41A family.</text>
</comment>
<dbReference type="CDD" id="cd07560">
    <property type="entry name" value="Peptidase_S41_CPP"/>
    <property type="match status" value="1"/>
</dbReference>
<sequence>MDLLTTINRCFAFNQQTLQLNDGKAIAKHARQRRVAGRLRTFALVFGAFAVGGSSMPAFAQGYVPSRGPAVSAPTNDAERKLEEQERARALADGIELEDAGQWSDAIDHYEAATRRFPQDRILYQRLLISRLRFDVNRRYQDQTYQRSLRDMTTSQSLDLYSEILANLQTHYVDTIEWSRVLLHGTAALETALDDETFVQTMLPNTSPEQIEKFRMEIHHRISQRSTQSRFDLRATVSQVASMAQQELGLSGTATVLEFVSGAVSTLDTYTRLLSPGQLDDMFSTIDGNFVGLGVELKPGEDCLKILSVIPGGPADEAGIVAGDRIMGVDATSAADRDPDYVADLLRGPEGSTVALQIVSVDQSPRSIHVARRRVDVPCVENVHMVDAEAKTGYFRLTNFQKSTPAEVEQALWTLSRQGMRSLIIDLRDNPGGLLPASVEVADRFIESGRILTTRGRNARENFDYSAHRANTWNVPLAVLIDRNSASASEIFSGAIRDSNRGTIVGEKSYGKGSVQGIFRMQAAQFGLCLTTAKFYSPSGRAISENGVEPHLSVPPTYIAARPDENGRLVTELEDDVLQHAIEHLAQSAN</sequence>
<evidence type="ECO:0000256" key="1">
    <source>
        <dbReference type="ARBA" id="ARBA00009179"/>
    </source>
</evidence>
<keyword evidence="9" id="KW-1185">Reference proteome</keyword>
<dbReference type="InterPro" id="IPR001478">
    <property type="entry name" value="PDZ"/>
</dbReference>
<dbReference type="Gene3D" id="3.90.226.10">
    <property type="entry name" value="2-enoyl-CoA Hydratase, Chain A, domain 1"/>
    <property type="match status" value="1"/>
</dbReference>
<dbReference type="InterPro" id="IPR029045">
    <property type="entry name" value="ClpP/crotonase-like_dom_sf"/>
</dbReference>
<evidence type="ECO:0000313" key="8">
    <source>
        <dbReference type="EMBL" id="KLU02952.1"/>
    </source>
</evidence>
<evidence type="ECO:0000256" key="5">
    <source>
        <dbReference type="RuleBase" id="RU004404"/>
    </source>
</evidence>